<comment type="subcellular location">
    <subcellularLocation>
        <location evidence="1">Periplasm</location>
    </subcellularLocation>
</comment>
<evidence type="ECO:0000256" key="3">
    <source>
        <dbReference type="ARBA" id="ARBA00012408"/>
    </source>
</evidence>
<organism evidence="23 24">
    <name type="scientific">Enhydrobacter aerosaccus</name>
    <dbReference type="NCBI Taxonomy" id="225324"/>
    <lineage>
        <taxon>Bacteria</taxon>
        <taxon>Pseudomonadati</taxon>
        <taxon>Pseudomonadota</taxon>
        <taxon>Alphaproteobacteria</taxon>
        <taxon>Hyphomicrobiales</taxon>
        <taxon>Enhydrobacter</taxon>
    </lineage>
</organism>
<keyword evidence="12 20" id="KW-0408">Iron</keyword>
<evidence type="ECO:0000313" key="24">
    <source>
        <dbReference type="Proteomes" id="UP000190092"/>
    </source>
</evidence>
<keyword evidence="9 21" id="KW-0732">Signal</keyword>
<keyword evidence="6 20" id="KW-0349">Heme</keyword>
<evidence type="ECO:0000256" key="7">
    <source>
        <dbReference type="ARBA" id="ARBA00022679"/>
    </source>
</evidence>
<dbReference type="NCBIfam" id="TIGR04484">
    <property type="entry name" value="thiosulf_SoxA"/>
    <property type="match status" value="1"/>
</dbReference>
<dbReference type="Pfam" id="PF21342">
    <property type="entry name" value="SoxA-TsdA_cyt-c"/>
    <property type="match status" value="1"/>
</dbReference>
<comment type="subunit">
    <text evidence="2">Heterodimer of SoxA and SoxX.</text>
</comment>
<dbReference type="NCBIfam" id="TIGR04485">
    <property type="entry name" value="thiosulf_SoxX"/>
    <property type="match status" value="1"/>
</dbReference>
<evidence type="ECO:0000256" key="16">
    <source>
        <dbReference type="ARBA" id="ARBA00032236"/>
    </source>
</evidence>
<evidence type="ECO:0000256" key="1">
    <source>
        <dbReference type="ARBA" id="ARBA00004418"/>
    </source>
</evidence>
<evidence type="ECO:0000256" key="15">
    <source>
        <dbReference type="ARBA" id="ARBA00030833"/>
    </source>
</evidence>
<evidence type="ECO:0000256" key="2">
    <source>
        <dbReference type="ARBA" id="ARBA00011530"/>
    </source>
</evidence>
<evidence type="ECO:0000256" key="18">
    <source>
        <dbReference type="ARBA" id="ARBA00048077"/>
    </source>
</evidence>
<feature type="chain" id="PRO_5012617270" description="L-cysteine S-thiosulfotransferase subunit SoxA" evidence="21">
    <location>
        <begin position="24"/>
        <end position="420"/>
    </location>
</feature>
<dbReference type="EMBL" id="FUWJ01000011">
    <property type="protein sequence ID" value="SKA33830.1"/>
    <property type="molecule type" value="Genomic_DNA"/>
</dbReference>
<dbReference type="InterPro" id="IPR036909">
    <property type="entry name" value="Cyt_c-like_dom_sf"/>
</dbReference>
<evidence type="ECO:0000256" key="21">
    <source>
        <dbReference type="SAM" id="SignalP"/>
    </source>
</evidence>
<sequence>MQRRMKAILLGFALSAMAAQAFAQTPAPETPAPRALAPLQLEGSAAPQPWQRYRDWNQAHWDSYNSLARPNVTPPAGGEIEVKEVTGDAVTGRKLAFDRSRGGGCLACHVMGSSTQEVPGNVGPDLSEIGKAGRSDQWLFNYVFDPRVYNPQSVMPPWGKHGFYNEAEIRDIVAFLKTLKTPATFADPLDNPATRPRPVEDRDFLDPFVNPAADHIDSGSALFKKPGPNGKACSDCHAAPATSFKRWAAEMPKWEPRLNKVLGAEEFIARHAKATMNADYLMQSAANTDLSIYLHSLANGEPIKVDLSLPAAQAAYDRGVKLSQLKIGQFDFSCADCHGQGANKWLRGQWLGEPRGQFDHFPVWRTSRNEIWDIRKRFQWCNVQVRADELPPDAVEYGELELYLRKMNEGLKMAAPNIRH</sequence>
<keyword evidence="11" id="KW-0249">Electron transport</keyword>
<evidence type="ECO:0000256" key="19">
    <source>
        <dbReference type="ARBA" id="ARBA00048423"/>
    </source>
</evidence>
<feature type="signal peptide" evidence="21">
    <location>
        <begin position="1"/>
        <end position="23"/>
    </location>
</feature>
<evidence type="ECO:0000256" key="20">
    <source>
        <dbReference type="PROSITE-ProRule" id="PRU00433"/>
    </source>
</evidence>
<dbReference type="SUPFAM" id="SSF46626">
    <property type="entry name" value="Cytochrome c"/>
    <property type="match status" value="3"/>
</dbReference>
<comment type="similarity">
    <text evidence="13">Belongs to the SoxA family.</text>
</comment>
<evidence type="ECO:0000256" key="12">
    <source>
        <dbReference type="ARBA" id="ARBA00023004"/>
    </source>
</evidence>
<accession>A0A1T4T027</accession>
<dbReference type="GO" id="GO:0042597">
    <property type="term" value="C:periplasmic space"/>
    <property type="evidence" value="ECO:0007669"/>
    <property type="project" value="UniProtKB-SubCell"/>
</dbReference>
<comment type="catalytic activity">
    <reaction evidence="18">
        <text>L-cysteinyl-[SoxY protein] + thiosulfate + 2 Fe(III)-[cytochrome c] = S-sulfosulfanyl-L-cysteinyl-[SoxY protein] + 2 Fe(II)-[cytochrome c] + 2 H(+)</text>
        <dbReference type="Rhea" id="RHEA:56720"/>
        <dbReference type="Rhea" id="RHEA-COMP:10350"/>
        <dbReference type="Rhea" id="RHEA-COMP:14328"/>
        <dbReference type="Rhea" id="RHEA-COMP:14399"/>
        <dbReference type="Rhea" id="RHEA-COMP:14691"/>
        <dbReference type="ChEBI" id="CHEBI:15378"/>
        <dbReference type="ChEBI" id="CHEBI:29033"/>
        <dbReference type="ChEBI" id="CHEBI:29034"/>
        <dbReference type="ChEBI" id="CHEBI:29950"/>
        <dbReference type="ChEBI" id="CHEBI:33542"/>
        <dbReference type="ChEBI" id="CHEBI:139321"/>
        <dbReference type="EC" id="2.8.5.2"/>
    </reaction>
</comment>
<dbReference type="GO" id="GO:0070069">
    <property type="term" value="C:cytochrome complex"/>
    <property type="evidence" value="ECO:0007669"/>
    <property type="project" value="InterPro"/>
</dbReference>
<dbReference type="GO" id="GO:0016669">
    <property type="term" value="F:oxidoreductase activity, acting on a sulfur group of donors, cytochrome as acceptor"/>
    <property type="evidence" value="ECO:0007669"/>
    <property type="project" value="InterPro"/>
</dbReference>
<evidence type="ECO:0000256" key="17">
    <source>
        <dbReference type="ARBA" id="ARBA00032318"/>
    </source>
</evidence>
<dbReference type="GO" id="GO:0046872">
    <property type="term" value="F:metal ion binding"/>
    <property type="evidence" value="ECO:0007669"/>
    <property type="project" value="UniProtKB-KW"/>
</dbReference>
<keyword evidence="7" id="KW-0808">Transferase</keyword>
<evidence type="ECO:0000256" key="10">
    <source>
        <dbReference type="ARBA" id="ARBA00022764"/>
    </source>
</evidence>
<dbReference type="STRING" id="225324.SAMN02745126_05414"/>
<dbReference type="InterPro" id="IPR009056">
    <property type="entry name" value="Cyt_c-like_dom"/>
</dbReference>
<reference evidence="24" key="1">
    <citation type="submission" date="2017-02" db="EMBL/GenBank/DDBJ databases">
        <authorList>
            <person name="Varghese N."/>
            <person name="Submissions S."/>
        </authorList>
    </citation>
    <scope>NUCLEOTIDE SEQUENCE [LARGE SCALE GENOMIC DNA]</scope>
    <source>
        <strain evidence="24">ATCC 27094</strain>
    </source>
</reference>
<keyword evidence="10" id="KW-0574">Periplasm</keyword>
<dbReference type="GO" id="GO:0009055">
    <property type="term" value="F:electron transfer activity"/>
    <property type="evidence" value="ECO:0007669"/>
    <property type="project" value="InterPro"/>
</dbReference>
<evidence type="ECO:0000256" key="9">
    <source>
        <dbReference type="ARBA" id="ARBA00022729"/>
    </source>
</evidence>
<dbReference type="InterPro" id="IPR025710">
    <property type="entry name" value="SoxA"/>
</dbReference>
<evidence type="ECO:0000256" key="11">
    <source>
        <dbReference type="ARBA" id="ARBA00022982"/>
    </source>
</evidence>
<dbReference type="PROSITE" id="PS51007">
    <property type="entry name" value="CYTC"/>
    <property type="match status" value="1"/>
</dbReference>
<evidence type="ECO:0000256" key="8">
    <source>
        <dbReference type="ARBA" id="ARBA00022723"/>
    </source>
</evidence>
<evidence type="ECO:0000256" key="5">
    <source>
        <dbReference type="ARBA" id="ARBA00022448"/>
    </source>
</evidence>
<evidence type="ECO:0000256" key="6">
    <source>
        <dbReference type="ARBA" id="ARBA00022617"/>
    </source>
</evidence>
<gene>
    <name evidence="23" type="ORF">SAMN02745126_05414</name>
</gene>
<dbReference type="GO" id="GO:0020037">
    <property type="term" value="F:heme binding"/>
    <property type="evidence" value="ECO:0007669"/>
    <property type="project" value="InterPro"/>
</dbReference>
<keyword evidence="24" id="KW-1185">Reference proteome</keyword>
<evidence type="ECO:0000259" key="22">
    <source>
        <dbReference type="PROSITE" id="PS51007"/>
    </source>
</evidence>
<dbReference type="GO" id="GO:0016740">
    <property type="term" value="F:transferase activity"/>
    <property type="evidence" value="ECO:0007669"/>
    <property type="project" value="UniProtKB-KW"/>
</dbReference>
<keyword evidence="5" id="KW-0813">Transport</keyword>
<keyword evidence="8 20" id="KW-0479">Metal-binding</keyword>
<feature type="domain" description="Cytochrome c" evidence="22">
    <location>
        <begin position="87"/>
        <end position="180"/>
    </location>
</feature>
<dbReference type="Proteomes" id="UP000190092">
    <property type="component" value="Unassembled WGS sequence"/>
</dbReference>
<name>A0A1T4T027_9HYPH</name>
<evidence type="ECO:0000256" key="14">
    <source>
        <dbReference type="ARBA" id="ARBA00030174"/>
    </source>
</evidence>
<dbReference type="Gene3D" id="1.10.760.10">
    <property type="entry name" value="Cytochrome c-like domain"/>
    <property type="match status" value="3"/>
</dbReference>
<evidence type="ECO:0000256" key="4">
    <source>
        <dbReference type="ARBA" id="ARBA00019364"/>
    </source>
</evidence>
<dbReference type="EC" id="2.8.5.2" evidence="3"/>
<dbReference type="GO" id="GO:0019417">
    <property type="term" value="P:sulfur oxidation"/>
    <property type="evidence" value="ECO:0007669"/>
    <property type="project" value="InterPro"/>
</dbReference>
<comment type="catalytic activity">
    <reaction evidence="19">
        <text>S-sulfanyl-L-cysteinyl-[SoxY protein] + thiosulfate + 2 Fe(III)-[cytochrome c] = S-(2-sulfodisulfanyl)-L-cysteinyl-[SoxY protein] + 2 Fe(II)-[cytochrome c] + 2 H(+)</text>
        <dbReference type="Rhea" id="RHEA:51224"/>
        <dbReference type="Rhea" id="RHEA-COMP:10350"/>
        <dbReference type="Rhea" id="RHEA-COMP:14399"/>
        <dbReference type="Rhea" id="RHEA-COMP:14689"/>
        <dbReference type="Rhea" id="RHEA-COMP:14690"/>
        <dbReference type="ChEBI" id="CHEBI:15378"/>
        <dbReference type="ChEBI" id="CHEBI:29033"/>
        <dbReference type="ChEBI" id="CHEBI:29034"/>
        <dbReference type="ChEBI" id="CHEBI:33542"/>
        <dbReference type="ChEBI" id="CHEBI:61963"/>
        <dbReference type="ChEBI" id="CHEBI:140664"/>
        <dbReference type="EC" id="2.8.5.2"/>
    </reaction>
</comment>
<protein>
    <recommendedName>
        <fullName evidence="4">L-cysteine S-thiosulfotransferase subunit SoxA</fullName>
        <ecNumber evidence="3">2.8.5.2</ecNumber>
    </recommendedName>
    <alternativeName>
        <fullName evidence="16">Protein SoxA</fullName>
    </alternativeName>
    <alternativeName>
        <fullName evidence="17">SoxAX cytochrome complex subunit A</fullName>
    </alternativeName>
    <alternativeName>
        <fullName evidence="15">Sulfur oxidizing protein A</fullName>
    </alternativeName>
    <alternativeName>
        <fullName evidence="14">Thiosulfate-oxidizing multienzyme system protein SoxA</fullName>
    </alternativeName>
</protein>
<dbReference type="AlphaFoldDB" id="A0A1T4T027"/>
<evidence type="ECO:0000256" key="13">
    <source>
        <dbReference type="ARBA" id="ARBA00025746"/>
    </source>
</evidence>
<dbReference type="Pfam" id="PF00034">
    <property type="entry name" value="Cytochrom_C"/>
    <property type="match status" value="1"/>
</dbReference>
<evidence type="ECO:0000313" key="23">
    <source>
        <dbReference type="EMBL" id="SKA33830.1"/>
    </source>
</evidence>
<dbReference type="InterPro" id="IPR030999">
    <property type="entry name" value="Thiosulf_SoxX"/>
</dbReference>
<proteinExistence type="inferred from homology"/>